<feature type="domain" description="EF-hand" evidence="5">
    <location>
        <begin position="277"/>
        <end position="312"/>
    </location>
</feature>
<dbReference type="SUPFAM" id="SSF47473">
    <property type="entry name" value="EF-hand"/>
    <property type="match status" value="1"/>
</dbReference>
<dbReference type="GO" id="GO:0005509">
    <property type="term" value="F:calcium ion binding"/>
    <property type="evidence" value="ECO:0007669"/>
    <property type="project" value="InterPro"/>
</dbReference>
<dbReference type="SMART" id="SM00054">
    <property type="entry name" value="EFh"/>
    <property type="match status" value="4"/>
</dbReference>
<accession>A0A1W0A8Q6</accession>
<evidence type="ECO:0000256" key="1">
    <source>
        <dbReference type="ARBA" id="ARBA00022723"/>
    </source>
</evidence>
<dbReference type="Proteomes" id="UP000243217">
    <property type="component" value="Unassembled WGS sequence"/>
</dbReference>
<feature type="domain" description="EF-hand" evidence="5">
    <location>
        <begin position="114"/>
        <end position="149"/>
    </location>
</feature>
<dbReference type="Pfam" id="PF13499">
    <property type="entry name" value="EF-hand_7"/>
    <property type="match status" value="2"/>
</dbReference>
<evidence type="ECO:0000313" key="7">
    <source>
        <dbReference type="Proteomes" id="UP000243217"/>
    </source>
</evidence>
<dbReference type="InterPro" id="IPR002048">
    <property type="entry name" value="EF_hand_dom"/>
</dbReference>
<dbReference type="Gene3D" id="1.10.238.10">
    <property type="entry name" value="EF-hand"/>
    <property type="match status" value="2"/>
</dbReference>
<keyword evidence="1" id="KW-0479">Metal-binding</keyword>
<keyword evidence="3" id="KW-0106">Calcium</keyword>
<dbReference type="EMBL" id="JNBS01000317">
    <property type="protein sequence ID" value="OQS06674.1"/>
    <property type="molecule type" value="Genomic_DNA"/>
</dbReference>
<keyword evidence="7" id="KW-1185">Reference proteome</keyword>
<proteinExistence type="predicted"/>
<protein>
    <recommendedName>
        <fullName evidence="5">EF-hand domain-containing protein</fullName>
    </recommendedName>
</protein>
<evidence type="ECO:0000313" key="6">
    <source>
        <dbReference type="EMBL" id="OQS06674.1"/>
    </source>
</evidence>
<name>A0A1W0A8Q6_9STRA</name>
<dbReference type="InterPro" id="IPR011992">
    <property type="entry name" value="EF-hand-dom_pair"/>
</dbReference>
<organism evidence="6 7">
    <name type="scientific">Thraustotheca clavata</name>
    <dbReference type="NCBI Taxonomy" id="74557"/>
    <lineage>
        <taxon>Eukaryota</taxon>
        <taxon>Sar</taxon>
        <taxon>Stramenopiles</taxon>
        <taxon>Oomycota</taxon>
        <taxon>Saprolegniomycetes</taxon>
        <taxon>Saprolegniales</taxon>
        <taxon>Achlyaceae</taxon>
        <taxon>Thraustotheca</taxon>
    </lineage>
</organism>
<feature type="region of interest" description="Disordered" evidence="4">
    <location>
        <begin position="327"/>
        <end position="368"/>
    </location>
</feature>
<dbReference type="PROSITE" id="PS00018">
    <property type="entry name" value="EF_HAND_1"/>
    <property type="match status" value="3"/>
</dbReference>
<feature type="domain" description="EF-hand" evidence="5">
    <location>
        <begin position="150"/>
        <end position="185"/>
    </location>
</feature>
<evidence type="ECO:0000256" key="2">
    <source>
        <dbReference type="ARBA" id="ARBA00022737"/>
    </source>
</evidence>
<feature type="compositionally biased region" description="Basic and acidic residues" evidence="4">
    <location>
        <begin position="327"/>
        <end position="348"/>
    </location>
</feature>
<feature type="compositionally biased region" description="Basic and acidic residues" evidence="4">
    <location>
        <begin position="67"/>
        <end position="76"/>
    </location>
</feature>
<dbReference type="AlphaFoldDB" id="A0A1W0A8Q6"/>
<dbReference type="InterPro" id="IPR039647">
    <property type="entry name" value="EF_hand_pair_protein_CML-like"/>
</dbReference>
<sequence>MALSPTKRCPRDMIKDIHGKKRVQIGTTNLVRSMSTSELPLPETKLSSPIFLKQLRPPPSARPKTTPKAEKSPVKKETIEQVYTAPVPLIDRDSPITQALFVKNRNKLRARVATRFGSMRAMFRAFDTEGTGNITFEQFARSIKFLGLDIDDDDQKLLYRMVDRNGNNLIDFSEFSEMFEAEPMLNSFKDTGNSAEVIKIQPPPLQVTPRTKTRIVEFQHELSQKLLKKHVSQQVAYGSSSNVLLNAFRHIDQDGDGSLTYDELRRALGHGMLDLDIDPTELNAMIATIDADRNGYISFKEFINYFSLKSDGEERDIFVHGRQRELSQLESTSKREPSPRPIYEDFDGKPPQLEPLPNKPDEESLPGCLPEQLCQRTSALVLNSPKLHELVKSASVPEDLATYFATLAPVAPPKNRHRSHPIDWSRIGVGGDSGCKESQSYISDSDRFTTTYREQFSPNPSRVGFAEADLQLKKKRLAARHERTYHNMLRIQHNMEFRSKHAQWEEKARLRVKSHQRYVYSNGVVDRDEKLYGLSHRMAKKSGGTSYHRMWAGSLESQFNSQPWGVLPKEKT</sequence>
<evidence type="ECO:0000256" key="4">
    <source>
        <dbReference type="SAM" id="MobiDB-lite"/>
    </source>
</evidence>
<dbReference type="PROSITE" id="PS50222">
    <property type="entry name" value="EF_HAND_2"/>
    <property type="match status" value="4"/>
</dbReference>
<feature type="domain" description="EF-hand" evidence="5">
    <location>
        <begin position="239"/>
        <end position="274"/>
    </location>
</feature>
<reference evidence="6 7" key="1">
    <citation type="journal article" date="2014" name="Genome Biol. Evol.">
        <title>The secreted proteins of Achlya hypogyna and Thraustotheca clavata identify the ancestral oomycete secretome and reveal gene acquisitions by horizontal gene transfer.</title>
        <authorList>
            <person name="Misner I."/>
            <person name="Blouin N."/>
            <person name="Leonard G."/>
            <person name="Richards T.A."/>
            <person name="Lane C.E."/>
        </authorList>
    </citation>
    <scope>NUCLEOTIDE SEQUENCE [LARGE SCALE GENOMIC DNA]</scope>
    <source>
        <strain evidence="6 7">ATCC 34112</strain>
    </source>
</reference>
<dbReference type="OrthoDB" id="71270at2759"/>
<evidence type="ECO:0000256" key="3">
    <source>
        <dbReference type="ARBA" id="ARBA00022837"/>
    </source>
</evidence>
<gene>
    <name evidence="6" type="ORF">THRCLA_01304</name>
</gene>
<evidence type="ECO:0000259" key="5">
    <source>
        <dbReference type="PROSITE" id="PS50222"/>
    </source>
</evidence>
<dbReference type="InterPro" id="IPR018247">
    <property type="entry name" value="EF_Hand_1_Ca_BS"/>
</dbReference>
<dbReference type="CDD" id="cd00051">
    <property type="entry name" value="EFh"/>
    <property type="match status" value="2"/>
</dbReference>
<dbReference type="STRING" id="74557.A0A1W0A8Q6"/>
<dbReference type="PANTHER" id="PTHR10891">
    <property type="entry name" value="EF-HAND CALCIUM-BINDING DOMAIN CONTAINING PROTEIN"/>
    <property type="match status" value="1"/>
</dbReference>
<keyword evidence="2" id="KW-0677">Repeat</keyword>
<comment type="caution">
    <text evidence="6">The sequence shown here is derived from an EMBL/GenBank/DDBJ whole genome shotgun (WGS) entry which is preliminary data.</text>
</comment>
<feature type="region of interest" description="Disordered" evidence="4">
    <location>
        <begin position="48"/>
        <end position="76"/>
    </location>
</feature>